<reference evidence="2" key="1">
    <citation type="journal article" date="2019" name="Int. J. Syst. Evol. Microbiol.">
        <title>The Global Catalogue of Microorganisms (GCM) 10K type strain sequencing project: providing services to taxonomists for standard genome sequencing and annotation.</title>
        <authorList>
            <consortium name="The Broad Institute Genomics Platform"/>
            <consortium name="The Broad Institute Genome Sequencing Center for Infectious Disease"/>
            <person name="Wu L."/>
            <person name="Ma J."/>
        </authorList>
    </citation>
    <scope>NUCLEOTIDE SEQUENCE [LARGE SCALE GENOMIC DNA]</scope>
    <source>
        <strain evidence="2">JCM 9651</strain>
    </source>
</reference>
<gene>
    <name evidence="1" type="ORF">GCM10020367_61050</name>
</gene>
<organism evidence="1 2">
    <name type="scientific">Streptomyces sannanensis</name>
    <dbReference type="NCBI Taxonomy" id="285536"/>
    <lineage>
        <taxon>Bacteria</taxon>
        <taxon>Bacillati</taxon>
        <taxon>Actinomycetota</taxon>
        <taxon>Actinomycetes</taxon>
        <taxon>Kitasatosporales</taxon>
        <taxon>Streptomycetaceae</taxon>
        <taxon>Streptomyces</taxon>
    </lineage>
</organism>
<dbReference type="Proteomes" id="UP001499990">
    <property type="component" value="Unassembled WGS sequence"/>
</dbReference>
<dbReference type="EMBL" id="BAAAYL010000001">
    <property type="protein sequence ID" value="GAA3379052.1"/>
    <property type="molecule type" value="Genomic_DNA"/>
</dbReference>
<dbReference type="RefSeq" id="WP_345043639.1">
    <property type="nucleotide sequence ID" value="NZ_BAAAYL010000001.1"/>
</dbReference>
<dbReference type="Pfam" id="PF19372">
    <property type="entry name" value="DUF5947"/>
    <property type="match status" value="1"/>
</dbReference>
<proteinExistence type="predicted"/>
<accession>A0ABP6SL05</accession>
<evidence type="ECO:0000313" key="1">
    <source>
        <dbReference type="EMBL" id="GAA3379052.1"/>
    </source>
</evidence>
<dbReference type="InterPro" id="IPR045991">
    <property type="entry name" value="DUF5947"/>
</dbReference>
<sequence length="211" mass="23461">MSAFTASRLRQLVRARPAAAPPGRPGPAGERCELCSEPLPESHRHLLDIPADEIRCACRACSLLFDRQAAGGGHYRLLPDRRMRLDGLHLDDLVWAALGIPVDLAFFVRGSADGKVLARYPSPLGTLRADIDRRAWASVERDNPALATMEEDVEALLVDRTGGALRSWLLPLDDCYRLSAVVRTHWQGLSGGDEVRRRIEDFFTQLPEEKK</sequence>
<protein>
    <submittedName>
        <fullName evidence="1">DUF5947 family protein</fullName>
    </submittedName>
</protein>
<evidence type="ECO:0000313" key="2">
    <source>
        <dbReference type="Proteomes" id="UP001499990"/>
    </source>
</evidence>
<name>A0ABP6SL05_9ACTN</name>
<keyword evidence="2" id="KW-1185">Reference proteome</keyword>
<comment type="caution">
    <text evidence="1">The sequence shown here is derived from an EMBL/GenBank/DDBJ whole genome shotgun (WGS) entry which is preliminary data.</text>
</comment>